<dbReference type="RefSeq" id="WP_139075193.1">
    <property type="nucleotide sequence ID" value="NZ_VDFU01000002.1"/>
</dbReference>
<keyword evidence="2" id="KW-0560">Oxidoreductase</keyword>
<dbReference type="InterPro" id="IPR036291">
    <property type="entry name" value="NAD(P)-bd_dom_sf"/>
</dbReference>
<dbReference type="Pfam" id="PF13561">
    <property type="entry name" value="adh_short_C2"/>
    <property type="match status" value="1"/>
</dbReference>
<dbReference type="PRINTS" id="PR00080">
    <property type="entry name" value="SDRFAMILY"/>
</dbReference>
<sequence>MIIERFRADGKVALVTGGTRGIGLGIARALAEAGARVVVSARTDPGGTDSLRTEGHEVEYRAADLLEQGAAEALVSGVVRDHGRLDILVNNAGIADHGATEDFDDDRLDRMMGINFDSVFRACRAAIRPMQAQGGGVMLNIGSISGLISNIPQKQSAYNASKAAVHMLSKSLASDLAGDNIRVNAIAPGYIITAMTEGGFANPEWAKVWTDMTPMRRAGTVEEVAALALFLCTDASSYMTGSVVTIDGGYTLR</sequence>
<feature type="domain" description="Ketoreductase" evidence="3">
    <location>
        <begin position="11"/>
        <end position="189"/>
    </location>
</feature>
<proteinExistence type="inferred from homology"/>
<evidence type="ECO:0000313" key="5">
    <source>
        <dbReference type="Proteomes" id="UP000305887"/>
    </source>
</evidence>
<evidence type="ECO:0000256" key="2">
    <source>
        <dbReference type="ARBA" id="ARBA00023002"/>
    </source>
</evidence>
<reference evidence="4 5" key="1">
    <citation type="submission" date="2019-06" db="EMBL/GenBank/DDBJ databases">
        <title>YIM 131921 draft genome.</title>
        <authorList>
            <person name="Jiang L."/>
        </authorList>
    </citation>
    <scope>NUCLEOTIDE SEQUENCE [LARGE SCALE GENOMIC DNA]</scope>
    <source>
        <strain evidence="4 5">YIM 131921</strain>
    </source>
</reference>
<dbReference type="SUPFAM" id="SSF51735">
    <property type="entry name" value="NAD(P)-binding Rossmann-fold domains"/>
    <property type="match status" value="1"/>
</dbReference>
<dbReference type="PRINTS" id="PR00081">
    <property type="entry name" value="GDHRDH"/>
</dbReference>
<dbReference type="InterPro" id="IPR020904">
    <property type="entry name" value="Sc_DH/Rdtase_CS"/>
</dbReference>
<gene>
    <name evidence="4" type="ORF">FHG66_02975</name>
</gene>
<dbReference type="PROSITE" id="PS00061">
    <property type="entry name" value="ADH_SHORT"/>
    <property type="match status" value="1"/>
</dbReference>
<accession>A0A5C4N2M9</accession>
<dbReference type="OrthoDB" id="9806974at2"/>
<evidence type="ECO:0000256" key="1">
    <source>
        <dbReference type="ARBA" id="ARBA00006484"/>
    </source>
</evidence>
<evidence type="ECO:0000313" key="4">
    <source>
        <dbReference type="EMBL" id="TNC52509.1"/>
    </source>
</evidence>
<keyword evidence="5" id="KW-1185">Reference proteome</keyword>
<dbReference type="InterPro" id="IPR002347">
    <property type="entry name" value="SDR_fam"/>
</dbReference>
<name>A0A5C4N2M9_9RHOB</name>
<dbReference type="EMBL" id="VDFU01000002">
    <property type="protein sequence ID" value="TNC52509.1"/>
    <property type="molecule type" value="Genomic_DNA"/>
</dbReference>
<dbReference type="SMART" id="SM00822">
    <property type="entry name" value="PKS_KR"/>
    <property type="match status" value="1"/>
</dbReference>
<dbReference type="FunFam" id="3.40.50.720:FF:000084">
    <property type="entry name" value="Short-chain dehydrogenase reductase"/>
    <property type="match status" value="1"/>
</dbReference>
<comment type="caution">
    <text evidence="4">The sequence shown here is derived from an EMBL/GenBank/DDBJ whole genome shotgun (WGS) entry which is preliminary data.</text>
</comment>
<organism evidence="4 5">
    <name type="scientific">Rubellimicrobium rubrum</name>
    <dbReference type="NCBI Taxonomy" id="2585369"/>
    <lineage>
        <taxon>Bacteria</taxon>
        <taxon>Pseudomonadati</taxon>
        <taxon>Pseudomonadota</taxon>
        <taxon>Alphaproteobacteria</taxon>
        <taxon>Rhodobacterales</taxon>
        <taxon>Roseobacteraceae</taxon>
        <taxon>Rubellimicrobium</taxon>
    </lineage>
</organism>
<comment type="similarity">
    <text evidence="1">Belongs to the short-chain dehydrogenases/reductases (SDR) family.</text>
</comment>
<dbReference type="AlphaFoldDB" id="A0A5C4N2M9"/>
<protein>
    <submittedName>
        <fullName evidence="4">SDR family oxidoreductase</fullName>
    </submittedName>
</protein>
<dbReference type="GO" id="GO:0016616">
    <property type="term" value="F:oxidoreductase activity, acting on the CH-OH group of donors, NAD or NADP as acceptor"/>
    <property type="evidence" value="ECO:0007669"/>
    <property type="project" value="TreeGrafter"/>
</dbReference>
<dbReference type="NCBIfam" id="NF005559">
    <property type="entry name" value="PRK07231.1"/>
    <property type="match status" value="1"/>
</dbReference>
<dbReference type="Gene3D" id="3.40.50.720">
    <property type="entry name" value="NAD(P)-binding Rossmann-like Domain"/>
    <property type="match status" value="1"/>
</dbReference>
<dbReference type="PANTHER" id="PTHR42760:SF115">
    <property type="entry name" value="3-OXOACYL-[ACYL-CARRIER-PROTEIN] REDUCTASE FABG"/>
    <property type="match status" value="1"/>
</dbReference>
<dbReference type="Proteomes" id="UP000305887">
    <property type="component" value="Unassembled WGS sequence"/>
</dbReference>
<dbReference type="InterPro" id="IPR057326">
    <property type="entry name" value="KR_dom"/>
</dbReference>
<dbReference type="PANTHER" id="PTHR42760">
    <property type="entry name" value="SHORT-CHAIN DEHYDROGENASES/REDUCTASES FAMILY MEMBER"/>
    <property type="match status" value="1"/>
</dbReference>
<evidence type="ECO:0000259" key="3">
    <source>
        <dbReference type="SMART" id="SM00822"/>
    </source>
</evidence>